<protein>
    <submittedName>
        <fullName evidence="2">Uncharacterized protein</fullName>
    </submittedName>
</protein>
<name>A0A4S8LN77_DENBC</name>
<dbReference type="EMBL" id="ML179343">
    <property type="protein sequence ID" value="THU90198.1"/>
    <property type="molecule type" value="Genomic_DNA"/>
</dbReference>
<sequence>MSTLPFSSPHNQLTFIWKTYAQWLELSGTTRAKAERNFNLLKLQYMLKANKSAIFINDNTGVFFTSSFSLLIKPRVLEEMNKVIERSVRMSTTVRVNATFIGCLTFGTNAYNHSEGGPRQHCAGVSKEVGKQMQKCHQWTPQRKEKQKEKRESKRVTRSMAMEEGSRSVTTKTFKLEAS</sequence>
<keyword evidence="3" id="KW-1185">Reference proteome</keyword>
<dbReference type="Proteomes" id="UP000297245">
    <property type="component" value="Unassembled WGS sequence"/>
</dbReference>
<reference evidence="2 3" key="1">
    <citation type="journal article" date="2019" name="Nat. Ecol. Evol.">
        <title>Megaphylogeny resolves global patterns of mushroom evolution.</title>
        <authorList>
            <person name="Varga T."/>
            <person name="Krizsan K."/>
            <person name="Foldi C."/>
            <person name="Dima B."/>
            <person name="Sanchez-Garcia M."/>
            <person name="Sanchez-Ramirez S."/>
            <person name="Szollosi G.J."/>
            <person name="Szarkandi J.G."/>
            <person name="Papp V."/>
            <person name="Albert L."/>
            <person name="Andreopoulos W."/>
            <person name="Angelini C."/>
            <person name="Antonin V."/>
            <person name="Barry K.W."/>
            <person name="Bougher N.L."/>
            <person name="Buchanan P."/>
            <person name="Buyck B."/>
            <person name="Bense V."/>
            <person name="Catcheside P."/>
            <person name="Chovatia M."/>
            <person name="Cooper J."/>
            <person name="Damon W."/>
            <person name="Desjardin D."/>
            <person name="Finy P."/>
            <person name="Geml J."/>
            <person name="Haridas S."/>
            <person name="Hughes K."/>
            <person name="Justo A."/>
            <person name="Karasinski D."/>
            <person name="Kautmanova I."/>
            <person name="Kiss B."/>
            <person name="Kocsube S."/>
            <person name="Kotiranta H."/>
            <person name="LaButti K.M."/>
            <person name="Lechner B.E."/>
            <person name="Liimatainen K."/>
            <person name="Lipzen A."/>
            <person name="Lukacs Z."/>
            <person name="Mihaltcheva S."/>
            <person name="Morgado L.N."/>
            <person name="Niskanen T."/>
            <person name="Noordeloos M.E."/>
            <person name="Ohm R.A."/>
            <person name="Ortiz-Santana B."/>
            <person name="Ovrebo C."/>
            <person name="Racz N."/>
            <person name="Riley R."/>
            <person name="Savchenko A."/>
            <person name="Shiryaev A."/>
            <person name="Soop K."/>
            <person name="Spirin V."/>
            <person name="Szebenyi C."/>
            <person name="Tomsovsky M."/>
            <person name="Tulloss R.E."/>
            <person name="Uehling J."/>
            <person name="Grigoriev I.V."/>
            <person name="Vagvolgyi C."/>
            <person name="Papp T."/>
            <person name="Martin F.M."/>
            <person name="Miettinen O."/>
            <person name="Hibbett D.S."/>
            <person name="Nagy L.G."/>
        </authorList>
    </citation>
    <scope>NUCLEOTIDE SEQUENCE [LARGE SCALE GENOMIC DNA]</scope>
    <source>
        <strain evidence="2 3">CBS 962.96</strain>
    </source>
</reference>
<feature type="compositionally biased region" description="Basic and acidic residues" evidence="1">
    <location>
        <begin position="142"/>
        <end position="155"/>
    </location>
</feature>
<organism evidence="2 3">
    <name type="scientific">Dendrothele bispora (strain CBS 962.96)</name>
    <dbReference type="NCBI Taxonomy" id="1314807"/>
    <lineage>
        <taxon>Eukaryota</taxon>
        <taxon>Fungi</taxon>
        <taxon>Dikarya</taxon>
        <taxon>Basidiomycota</taxon>
        <taxon>Agaricomycotina</taxon>
        <taxon>Agaricomycetes</taxon>
        <taxon>Agaricomycetidae</taxon>
        <taxon>Agaricales</taxon>
        <taxon>Agaricales incertae sedis</taxon>
        <taxon>Dendrothele</taxon>
    </lineage>
</organism>
<evidence type="ECO:0000256" key="1">
    <source>
        <dbReference type="SAM" id="MobiDB-lite"/>
    </source>
</evidence>
<gene>
    <name evidence="2" type="ORF">K435DRAFT_802198</name>
</gene>
<feature type="region of interest" description="Disordered" evidence="1">
    <location>
        <begin position="135"/>
        <end position="179"/>
    </location>
</feature>
<dbReference type="AlphaFoldDB" id="A0A4S8LN77"/>
<proteinExistence type="predicted"/>
<evidence type="ECO:0000313" key="2">
    <source>
        <dbReference type="EMBL" id="THU90198.1"/>
    </source>
</evidence>
<evidence type="ECO:0000313" key="3">
    <source>
        <dbReference type="Proteomes" id="UP000297245"/>
    </source>
</evidence>
<accession>A0A4S8LN77</accession>